<feature type="non-terminal residue" evidence="2">
    <location>
        <position position="119"/>
    </location>
</feature>
<evidence type="ECO:0000256" key="1">
    <source>
        <dbReference type="SAM" id="MobiDB-lite"/>
    </source>
</evidence>
<feature type="compositionally biased region" description="Polar residues" evidence="1">
    <location>
        <begin position="67"/>
        <end position="81"/>
    </location>
</feature>
<feature type="region of interest" description="Disordered" evidence="1">
    <location>
        <begin position="54"/>
        <end position="97"/>
    </location>
</feature>
<evidence type="ECO:0000313" key="3">
    <source>
        <dbReference type="Proteomes" id="UP001233172"/>
    </source>
</evidence>
<dbReference type="Proteomes" id="UP001233172">
    <property type="component" value="Unassembled WGS sequence"/>
</dbReference>
<feature type="region of interest" description="Disordered" evidence="1">
    <location>
        <begin position="1"/>
        <end position="31"/>
    </location>
</feature>
<dbReference type="EMBL" id="JASAOG010000238">
    <property type="protein sequence ID" value="KAK0042555.1"/>
    <property type="molecule type" value="Genomic_DNA"/>
</dbReference>
<protein>
    <submittedName>
        <fullName evidence="2">Uncharacterized protein</fullName>
    </submittedName>
</protein>
<feature type="compositionally biased region" description="Polar residues" evidence="1">
    <location>
        <begin position="16"/>
        <end position="31"/>
    </location>
</feature>
<organism evidence="2 3">
    <name type="scientific">Biomphalaria pfeifferi</name>
    <name type="common">Bloodfluke planorb</name>
    <name type="synonym">Freshwater snail</name>
    <dbReference type="NCBI Taxonomy" id="112525"/>
    <lineage>
        <taxon>Eukaryota</taxon>
        <taxon>Metazoa</taxon>
        <taxon>Spiralia</taxon>
        <taxon>Lophotrochozoa</taxon>
        <taxon>Mollusca</taxon>
        <taxon>Gastropoda</taxon>
        <taxon>Heterobranchia</taxon>
        <taxon>Euthyneura</taxon>
        <taxon>Panpulmonata</taxon>
        <taxon>Hygrophila</taxon>
        <taxon>Lymnaeoidea</taxon>
        <taxon>Planorbidae</taxon>
        <taxon>Biomphalaria</taxon>
    </lineage>
</organism>
<dbReference type="AlphaFoldDB" id="A0AAD8AX12"/>
<evidence type="ECO:0000313" key="2">
    <source>
        <dbReference type="EMBL" id="KAK0042555.1"/>
    </source>
</evidence>
<gene>
    <name evidence="2" type="ORF">Bpfe_028006</name>
</gene>
<name>A0AAD8AX12_BIOPF</name>
<sequence length="119" mass="13038">MAGHTSKPAATAPVVSKSTTDQQNATRKISRQASTASLFGLKSSLPELTKSFKSRPNEVVCPRPSKETSNLVAENSHQTADVTLEGDRKSKKMKKKKGRLTFRDVVDMKMEEHTPHTSA</sequence>
<accession>A0AAD8AX12</accession>
<comment type="caution">
    <text evidence="2">The sequence shown here is derived from an EMBL/GenBank/DDBJ whole genome shotgun (WGS) entry which is preliminary data.</text>
</comment>
<reference evidence="2" key="1">
    <citation type="journal article" date="2023" name="PLoS Negl. Trop. Dis.">
        <title>A genome sequence for Biomphalaria pfeifferi, the major vector snail for the human-infecting parasite Schistosoma mansoni.</title>
        <authorList>
            <person name="Bu L."/>
            <person name="Lu L."/>
            <person name="Laidemitt M.R."/>
            <person name="Zhang S.M."/>
            <person name="Mutuku M."/>
            <person name="Mkoji G."/>
            <person name="Steinauer M."/>
            <person name="Loker E.S."/>
        </authorList>
    </citation>
    <scope>NUCLEOTIDE SEQUENCE</scope>
    <source>
        <strain evidence="2">KasaAsao</strain>
    </source>
</reference>
<proteinExistence type="predicted"/>
<keyword evidence="3" id="KW-1185">Reference proteome</keyword>
<reference evidence="2" key="2">
    <citation type="submission" date="2023-04" db="EMBL/GenBank/DDBJ databases">
        <authorList>
            <person name="Bu L."/>
            <person name="Lu L."/>
            <person name="Laidemitt M.R."/>
            <person name="Zhang S.M."/>
            <person name="Mutuku M."/>
            <person name="Mkoji G."/>
            <person name="Steinauer M."/>
            <person name="Loker E.S."/>
        </authorList>
    </citation>
    <scope>NUCLEOTIDE SEQUENCE</scope>
    <source>
        <strain evidence="2">KasaAsao</strain>
        <tissue evidence="2">Whole Snail</tissue>
    </source>
</reference>